<dbReference type="EMBL" id="REFV01000003">
    <property type="protein sequence ID" value="RMB62842.1"/>
    <property type="molecule type" value="Genomic_DNA"/>
</dbReference>
<feature type="transmembrane region" description="Helical" evidence="1">
    <location>
        <begin position="129"/>
        <end position="150"/>
    </location>
</feature>
<dbReference type="RefSeq" id="WP_121916476.1">
    <property type="nucleotide sequence ID" value="NZ_REFV01000003.1"/>
</dbReference>
<feature type="transmembrane region" description="Helical" evidence="1">
    <location>
        <begin position="162"/>
        <end position="180"/>
    </location>
</feature>
<evidence type="ECO:0000313" key="2">
    <source>
        <dbReference type="EMBL" id="RMB62842.1"/>
    </source>
</evidence>
<evidence type="ECO:0000313" key="3">
    <source>
        <dbReference type="Proteomes" id="UP000281985"/>
    </source>
</evidence>
<dbReference type="OrthoDB" id="1160385at2"/>
<gene>
    <name evidence="2" type="ORF">EAX61_04475</name>
</gene>
<feature type="transmembrane region" description="Helical" evidence="1">
    <location>
        <begin position="74"/>
        <end position="95"/>
    </location>
</feature>
<keyword evidence="3" id="KW-1185">Reference proteome</keyword>
<organism evidence="2 3">
    <name type="scientific">Dokdonia sinensis</name>
    <dbReference type="NCBI Taxonomy" id="2479847"/>
    <lineage>
        <taxon>Bacteria</taxon>
        <taxon>Pseudomonadati</taxon>
        <taxon>Bacteroidota</taxon>
        <taxon>Flavobacteriia</taxon>
        <taxon>Flavobacteriales</taxon>
        <taxon>Flavobacteriaceae</taxon>
        <taxon>Dokdonia</taxon>
    </lineage>
</organism>
<keyword evidence="1" id="KW-1133">Transmembrane helix</keyword>
<dbReference type="Proteomes" id="UP000281985">
    <property type="component" value="Unassembled WGS sequence"/>
</dbReference>
<reference evidence="2 3" key="1">
    <citation type="submission" date="2018-10" db="EMBL/GenBank/DDBJ databases">
        <title>Dokdonia luteus sp. nov., isolated from sea water.</title>
        <authorList>
            <person name="Zhou L.Y."/>
            <person name="Du Z.J."/>
        </authorList>
    </citation>
    <scope>NUCLEOTIDE SEQUENCE [LARGE SCALE GENOMIC DNA]</scope>
    <source>
        <strain evidence="2 3">SH27</strain>
    </source>
</reference>
<evidence type="ECO:0008006" key="4">
    <source>
        <dbReference type="Google" id="ProtNLM"/>
    </source>
</evidence>
<proteinExistence type="predicted"/>
<evidence type="ECO:0000256" key="1">
    <source>
        <dbReference type="SAM" id="Phobius"/>
    </source>
</evidence>
<dbReference type="AlphaFoldDB" id="A0A3M0GJN0"/>
<comment type="caution">
    <text evidence="2">The sequence shown here is derived from an EMBL/GenBank/DDBJ whole genome shotgun (WGS) entry which is preliminary data.</text>
</comment>
<feature type="transmembrane region" description="Helical" evidence="1">
    <location>
        <begin position="49"/>
        <end position="68"/>
    </location>
</feature>
<name>A0A3M0GJN0_9FLAO</name>
<sequence>MELEEMQIAWSQMSSELEKQKQLTDELIMKMAQQQYTSKINKILRAERVGAIICFATIIYILVNFTKFQSWQSQASAVILVITLFVMSVGSLFLLKKMKAINLQQDNLSTTIKKFSKYKKYTSQFQRGSILVGFFVLFASSAVFSVLFSGKDMFLEVDLTKMIIPMIFGLIIFGIIAYLGSRFYGKSLKEAQLIIEDLED</sequence>
<keyword evidence="1" id="KW-0812">Transmembrane</keyword>
<accession>A0A3M0GJN0</accession>
<protein>
    <recommendedName>
        <fullName evidence="4">DUF3278 domain-containing protein</fullName>
    </recommendedName>
</protein>
<keyword evidence="1" id="KW-0472">Membrane</keyword>